<dbReference type="Gene3D" id="3.40.1440.10">
    <property type="entry name" value="GIY-YIG endonuclease"/>
    <property type="match status" value="1"/>
</dbReference>
<name>A0A7C4KXX1_9CHLR</name>
<dbReference type="PANTHER" id="PTHR34477">
    <property type="entry name" value="UPF0213 PROTEIN YHBQ"/>
    <property type="match status" value="1"/>
</dbReference>
<evidence type="ECO:0000313" key="3">
    <source>
        <dbReference type="EMBL" id="HGS86399.1"/>
    </source>
</evidence>
<dbReference type="PROSITE" id="PS50164">
    <property type="entry name" value="GIY_YIG"/>
    <property type="match status" value="1"/>
</dbReference>
<comment type="caution">
    <text evidence="3">The sequence shown here is derived from an EMBL/GenBank/DDBJ whole genome shotgun (WGS) entry which is preliminary data.</text>
</comment>
<dbReference type="AlphaFoldDB" id="A0A7C4KXX1"/>
<protein>
    <submittedName>
        <fullName evidence="3">GIY-YIG nuclease family protein</fullName>
    </submittedName>
</protein>
<dbReference type="PANTHER" id="PTHR34477:SF5">
    <property type="entry name" value="BSL5627 PROTEIN"/>
    <property type="match status" value="1"/>
</dbReference>
<sequence>MRHLRYFVYILTNAYNTVLYTGVTNDLVRRVSEHQRGTGSGFTSRYRIHKLVYFEITESVESAISREKQIKGWSRSKKIVLIESVNPEWKDLSDDL</sequence>
<gene>
    <name evidence="3" type="ORF">ENT17_02155</name>
</gene>
<reference evidence="3" key="1">
    <citation type="journal article" date="2020" name="mSystems">
        <title>Genome- and Community-Level Interaction Insights into Carbon Utilization and Element Cycling Functions of Hydrothermarchaeota in Hydrothermal Sediment.</title>
        <authorList>
            <person name="Zhou Z."/>
            <person name="Liu Y."/>
            <person name="Xu W."/>
            <person name="Pan J."/>
            <person name="Luo Z.H."/>
            <person name="Li M."/>
        </authorList>
    </citation>
    <scope>NUCLEOTIDE SEQUENCE [LARGE SCALE GENOMIC DNA]</scope>
    <source>
        <strain evidence="3">SpSt-556</strain>
    </source>
</reference>
<evidence type="ECO:0000256" key="1">
    <source>
        <dbReference type="ARBA" id="ARBA00007435"/>
    </source>
</evidence>
<dbReference type="SMART" id="SM00465">
    <property type="entry name" value="GIYc"/>
    <property type="match status" value="1"/>
</dbReference>
<dbReference type="InterPro" id="IPR050190">
    <property type="entry name" value="UPF0213_domain"/>
</dbReference>
<dbReference type="SUPFAM" id="SSF82771">
    <property type="entry name" value="GIY-YIG endonuclease"/>
    <property type="match status" value="1"/>
</dbReference>
<dbReference type="Pfam" id="PF01541">
    <property type="entry name" value="GIY-YIG"/>
    <property type="match status" value="1"/>
</dbReference>
<accession>A0A7C4KXX1</accession>
<dbReference type="EMBL" id="DSXR01000030">
    <property type="protein sequence ID" value="HGS86399.1"/>
    <property type="molecule type" value="Genomic_DNA"/>
</dbReference>
<proteinExistence type="inferred from homology"/>
<organism evidence="3">
    <name type="scientific">Bellilinea caldifistulae</name>
    <dbReference type="NCBI Taxonomy" id="360411"/>
    <lineage>
        <taxon>Bacteria</taxon>
        <taxon>Bacillati</taxon>
        <taxon>Chloroflexota</taxon>
        <taxon>Anaerolineae</taxon>
        <taxon>Anaerolineales</taxon>
        <taxon>Anaerolineaceae</taxon>
        <taxon>Bellilinea</taxon>
    </lineage>
</organism>
<dbReference type="CDD" id="cd10448">
    <property type="entry name" value="GIY-YIG_unchar_3"/>
    <property type="match status" value="1"/>
</dbReference>
<evidence type="ECO:0000259" key="2">
    <source>
        <dbReference type="PROSITE" id="PS50164"/>
    </source>
</evidence>
<dbReference type="InterPro" id="IPR035901">
    <property type="entry name" value="GIY-YIG_endonuc_sf"/>
</dbReference>
<feature type="domain" description="GIY-YIG" evidence="2">
    <location>
        <begin position="4"/>
        <end position="80"/>
    </location>
</feature>
<comment type="similarity">
    <text evidence="1">Belongs to the UPF0213 family.</text>
</comment>
<dbReference type="InterPro" id="IPR000305">
    <property type="entry name" value="GIY-YIG_endonuc"/>
</dbReference>